<reference evidence="5 6" key="1">
    <citation type="submission" date="2011-02" db="EMBL/GenBank/DDBJ databases">
        <title>The Genome Sequence of Sphaeroforma arctica JP610.</title>
        <authorList>
            <consortium name="The Broad Institute Genome Sequencing Platform"/>
            <person name="Russ C."/>
            <person name="Cuomo C."/>
            <person name="Young S.K."/>
            <person name="Zeng Q."/>
            <person name="Gargeya S."/>
            <person name="Alvarado L."/>
            <person name="Berlin A."/>
            <person name="Chapman S.B."/>
            <person name="Chen Z."/>
            <person name="Freedman E."/>
            <person name="Gellesch M."/>
            <person name="Goldberg J."/>
            <person name="Griggs A."/>
            <person name="Gujja S."/>
            <person name="Heilman E."/>
            <person name="Heiman D."/>
            <person name="Howarth C."/>
            <person name="Mehta T."/>
            <person name="Neiman D."/>
            <person name="Pearson M."/>
            <person name="Roberts A."/>
            <person name="Saif S."/>
            <person name="Shea T."/>
            <person name="Shenoy N."/>
            <person name="Sisk P."/>
            <person name="Stolte C."/>
            <person name="Sykes S."/>
            <person name="White J."/>
            <person name="Yandava C."/>
            <person name="Burger G."/>
            <person name="Gray M.W."/>
            <person name="Holland P.W.H."/>
            <person name="King N."/>
            <person name="Lang F.B.F."/>
            <person name="Roger A.J."/>
            <person name="Ruiz-Trillo I."/>
            <person name="Haas B."/>
            <person name="Nusbaum C."/>
            <person name="Birren B."/>
        </authorList>
    </citation>
    <scope>NUCLEOTIDE SEQUENCE [LARGE SCALE GENOMIC DNA]</scope>
    <source>
        <strain evidence="5 6">JP610</strain>
    </source>
</reference>
<feature type="region of interest" description="Disordered" evidence="3">
    <location>
        <begin position="61"/>
        <end position="111"/>
    </location>
</feature>
<dbReference type="InterPro" id="IPR001841">
    <property type="entry name" value="Znf_RING"/>
</dbReference>
<dbReference type="PANTHER" id="PTHR22996:SF0">
    <property type="entry name" value="RE60872P-RELATED"/>
    <property type="match status" value="1"/>
</dbReference>
<organism evidence="5 6">
    <name type="scientific">Sphaeroforma arctica JP610</name>
    <dbReference type="NCBI Taxonomy" id="667725"/>
    <lineage>
        <taxon>Eukaryota</taxon>
        <taxon>Ichthyosporea</taxon>
        <taxon>Ichthyophonida</taxon>
        <taxon>Sphaeroforma</taxon>
    </lineage>
</organism>
<dbReference type="InterPro" id="IPR045195">
    <property type="entry name" value="LOG2-like_mRING_C3HC5"/>
</dbReference>
<keyword evidence="2" id="KW-0863">Zinc-finger</keyword>
<dbReference type="Pfam" id="PF13920">
    <property type="entry name" value="zf-C3HC4_3"/>
    <property type="match status" value="1"/>
</dbReference>
<proteinExistence type="inferred from homology"/>
<evidence type="ECO:0000256" key="2">
    <source>
        <dbReference type="PROSITE-ProRule" id="PRU00175"/>
    </source>
</evidence>
<evidence type="ECO:0000259" key="4">
    <source>
        <dbReference type="PROSITE" id="PS50089"/>
    </source>
</evidence>
<dbReference type="RefSeq" id="XP_014158540.1">
    <property type="nucleotide sequence ID" value="XM_014303065.1"/>
</dbReference>
<evidence type="ECO:0000313" key="5">
    <source>
        <dbReference type="EMBL" id="KNC84638.1"/>
    </source>
</evidence>
<dbReference type="AlphaFoldDB" id="A0A0L0G8T3"/>
<feature type="compositionally biased region" description="Basic and acidic residues" evidence="3">
    <location>
        <begin position="383"/>
        <end position="406"/>
    </location>
</feature>
<evidence type="ECO:0000256" key="3">
    <source>
        <dbReference type="SAM" id="MobiDB-lite"/>
    </source>
</evidence>
<dbReference type="PROSITE" id="PS50089">
    <property type="entry name" value="ZF_RING_2"/>
    <property type="match status" value="1"/>
</dbReference>
<evidence type="ECO:0000313" key="6">
    <source>
        <dbReference type="Proteomes" id="UP000054560"/>
    </source>
</evidence>
<feature type="compositionally biased region" description="Polar residues" evidence="3">
    <location>
        <begin position="430"/>
        <end position="448"/>
    </location>
</feature>
<dbReference type="Gene3D" id="3.30.40.10">
    <property type="entry name" value="Zinc/RING finger domain, C3HC4 (zinc finger)"/>
    <property type="match status" value="1"/>
</dbReference>
<keyword evidence="6" id="KW-1185">Reference proteome</keyword>
<dbReference type="GO" id="GO:0008270">
    <property type="term" value="F:zinc ion binding"/>
    <property type="evidence" value="ECO:0007669"/>
    <property type="project" value="UniProtKB-KW"/>
</dbReference>
<dbReference type="InterPro" id="IPR045194">
    <property type="entry name" value="MGRN1/RNF157-like"/>
</dbReference>
<dbReference type="SUPFAM" id="SSF57850">
    <property type="entry name" value="RING/U-box"/>
    <property type="match status" value="1"/>
</dbReference>
<sequence>MGGEAFPSLKAFLFGPITDLAHLGNPTVVKEGMLESAENGSRTDAVQCGINLHRSSLRIARVKNPDAPSTSAGGADDSGNTNSTSEVGTASHDTMSPAISAKFNPDDKHTSDTALYEEDDAKLYQYWLRFRFDSVCRVRFIIHLGATEYTDGSKKLALKSRFTSEPFYYEAGFNQEFEETEFTVKPSHLPPSERKWLKEMPAQYPMVVMMEALNERDEAVESMTTTASFEENAEFKFSCSVMKQKICSGGVVFMLQEIYGLEEDDPDAPTADEDDAVNYVDDEDHECIVCLCDPRDTAVLPCRHLCLCHACAEVLRYQSNKCPMCRAPFHSLLCISVAKKLKPGQDPLEEEEEEEFEGERYRLVPISHAADKIEPPIKEIVEVSDGDESKIEIADPSDDTHVDVKRSSKKKAVNDDVESEMDQIMDASMEVSSDSHSADGTSQTESLK</sequence>
<feature type="domain" description="RING-type" evidence="4">
    <location>
        <begin position="287"/>
        <end position="326"/>
    </location>
</feature>
<dbReference type="CDD" id="cd16789">
    <property type="entry name" value="mRING-HC-C3HC5_MGRN1-like"/>
    <property type="match status" value="1"/>
</dbReference>
<dbReference type="GeneID" id="25903672"/>
<dbReference type="GO" id="GO:0016567">
    <property type="term" value="P:protein ubiquitination"/>
    <property type="evidence" value="ECO:0007669"/>
    <property type="project" value="TreeGrafter"/>
</dbReference>
<protein>
    <recommendedName>
        <fullName evidence="4">RING-type domain-containing protein</fullName>
    </recommendedName>
</protein>
<keyword evidence="2" id="KW-0479">Metal-binding</keyword>
<dbReference type="PANTHER" id="PTHR22996">
    <property type="entry name" value="MAHOGUNIN"/>
    <property type="match status" value="1"/>
</dbReference>
<comment type="similarity">
    <text evidence="1">Belongs to the RING-type zinc finger family. LOG2 subfamily.</text>
</comment>
<dbReference type="eggNOG" id="KOG4265">
    <property type="taxonomic scope" value="Eukaryota"/>
</dbReference>
<dbReference type="InterPro" id="IPR013083">
    <property type="entry name" value="Znf_RING/FYVE/PHD"/>
</dbReference>
<evidence type="ECO:0000256" key="1">
    <source>
        <dbReference type="ARBA" id="ARBA00025721"/>
    </source>
</evidence>
<name>A0A0L0G8T3_9EUKA</name>
<feature type="compositionally biased region" description="Polar residues" evidence="3">
    <location>
        <begin position="67"/>
        <end position="94"/>
    </location>
</feature>
<dbReference type="Proteomes" id="UP000054560">
    <property type="component" value="Unassembled WGS sequence"/>
</dbReference>
<dbReference type="OrthoDB" id="10014838at2759"/>
<keyword evidence="2" id="KW-0862">Zinc</keyword>
<dbReference type="GO" id="GO:0061630">
    <property type="term" value="F:ubiquitin protein ligase activity"/>
    <property type="evidence" value="ECO:0007669"/>
    <property type="project" value="UniProtKB-EC"/>
</dbReference>
<dbReference type="EMBL" id="KQ241751">
    <property type="protein sequence ID" value="KNC84638.1"/>
    <property type="molecule type" value="Genomic_DNA"/>
</dbReference>
<accession>A0A0L0G8T3</accession>
<feature type="region of interest" description="Disordered" evidence="3">
    <location>
        <begin position="383"/>
        <end position="448"/>
    </location>
</feature>
<dbReference type="STRING" id="667725.A0A0L0G8T3"/>
<gene>
    <name evidence="5" type="ORF">SARC_03168</name>
</gene>